<dbReference type="OrthoDB" id="2861623at2759"/>
<dbReference type="EMBL" id="CAICTM010000273">
    <property type="protein sequence ID" value="CAB9506669.1"/>
    <property type="molecule type" value="Genomic_DNA"/>
</dbReference>
<dbReference type="AlphaFoldDB" id="A0A9N8DTE1"/>
<evidence type="ECO:0000256" key="2">
    <source>
        <dbReference type="RuleBase" id="RU366034"/>
    </source>
</evidence>
<dbReference type="SUPFAM" id="SSF48576">
    <property type="entry name" value="Terpenoid synthases"/>
    <property type="match status" value="1"/>
</dbReference>
<feature type="compositionally biased region" description="Polar residues" evidence="3">
    <location>
        <begin position="1"/>
        <end position="10"/>
    </location>
</feature>
<evidence type="ECO:0000313" key="4">
    <source>
        <dbReference type="EMBL" id="CAB9506669.1"/>
    </source>
</evidence>
<keyword evidence="2" id="KW-0460">Magnesium</keyword>
<sequence>MASSTTNNNIGPVLDFEPTQPRSDGRPHLTCDNVIEADINEHVEEAHEHALEWALQIGLVRKDTKKFKKFAAARFTWLAARAYPTVGLEELKLISDWIAFLFFYDDLCDTTESVEDGNIHQLAAAEDRLIAIVANHGHNNQESPNDGPIHHSLISICDRAAMMGGGIWLKRLAFHLEEYIQGCRWERVLRLQGKTPSIASYSKLRLIISAVHPCFDFAGLCIDPSKTDFAENPLVQKLEMMANNHICWVNDVYGVDKEIKEETTSNIVVVIAHENGLPWKEALDRSIIMCNKEAEAFVELEECILTLGTVDDNTKAYIHALKTWMRGNFDWYSETGRYKAAQKAKGNDGGGRRRASSFVRQSWRIMGDQLEELRALDALAKQ</sequence>
<gene>
    <name evidence="4" type="ORF">SEMRO_274_G105570.1</name>
</gene>
<dbReference type="InterPro" id="IPR008949">
    <property type="entry name" value="Isoprenoid_synthase_dom_sf"/>
</dbReference>
<keyword evidence="5" id="KW-1185">Reference proteome</keyword>
<organism evidence="4 5">
    <name type="scientific">Seminavis robusta</name>
    <dbReference type="NCBI Taxonomy" id="568900"/>
    <lineage>
        <taxon>Eukaryota</taxon>
        <taxon>Sar</taxon>
        <taxon>Stramenopiles</taxon>
        <taxon>Ochrophyta</taxon>
        <taxon>Bacillariophyta</taxon>
        <taxon>Bacillariophyceae</taxon>
        <taxon>Bacillariophycidae</taxon>
        <taxon>Naviculales</taxon>
        <taxon>Naviculaceae</taxon>
        <taxon>Seminavis</taxon>
    </lineage>
</organism>
<evidence type="ECO:0000256" key="1">
    <source>
        <dbReference type="ARBA" id="ARBA00006333"/>
    </source>
</evidence>
<keyword evidence="2" id="KW-0456">Lyase</keyword>
<dbReference type="Proteomes" id="UP001153069">
    <property type="component" value="Unassembled WGS sequence"/>
</dbReference>
<accession>A0A9N8DTE1</accession>
<proteinExistence type="inferred from homology"/>
<feature type="region of interest" description="Disordered" evidence="3">
    <location>
        <begin position="1"/>
        <end position="25"/>
    </location>
</feature>
<reference evidence="4" key="1">
    <citation type="submission" date="2020-06" db="EMBL/GenBank/DDBJ databases">
        <authorList>
            <consortium name="Plant Systems Biology data submission"/>
        </authorList>
    </citation>
    <scope>NUCLEOTIDE SEQUENCE</scope>
    <source>
        <strain evidence="4">D6</strain>
    </source>
</reference>
<protein>
    <recommendedName>
        <fullName evidence="2">Terpene synthase</fullName>
        <ecNumber evidence="2">4.2.3.-</ecNumber>
    </recommendedName>
</protein>
<dbReference type="PANTHER" id="PTHR35201">
    <property type="entry name" value="TERPENE SYNTHASE"/>
    <property type="match status" value="1"/>
</dbReference>
<dbReference type="InterPro" id="IPR034686">
    <property type="entry name" value="Terpene_cyclase-like_2"/>
</dbReference>
<comment type="similarity">
    <text evidence="1 2">Belongs to the terpene synthase family.</text>
</comment>
<dbReference type="GO" id="GO:0008299">
    <property type="term" value="P:isoprenoid biosynthetic process"/>
    <property type="evidence" value="ECO:0007669"/>
    <property type="project" value="UniProtKB-ARBA"/>
</dbReference>
<dbReference type="GO" id="GO:0046872">
    <property type="term" value="F:metal ion binding"/>
    <property type="evidence" value="ECO:0007669"/>
    <property type="project" value="UniProtKB-KW"/>
</dbReference>
<dbReference type="EC" id="4.2.3.-" evidence="2"/>
<keyword evidence="2" id="KW-0479">Metal-binding</keyword>
<comment type="cofactor">
    <cofactor evidence="2">
        <name>Mg(2+)</name>
        <dbReference type="ChEBI" id="CHEBI:18420"/>
    </cofactor>
</comment>
<dbReference type="Gene3D" id="1.10.600.10">
    <property type="entry name" value="Farnesyl Diphosphate Synthase"/>
    <property type="match status" value="1"/>
</dbReference>
<dbReference type="GO" id="GO:0010333">
    <property type="term" value="F:terpene synthase activity"/>
    <property type="evidence" value="ECO:0007669"/>
    <property type="project" value="InterPro"/>
</dbReference>
<comment type="caution">
    <text evidence="4">The sequence shown here is derived from an EMBL/GenBank/DDBJ whole genome shotgun (WGS) entry which is preliminary data.</text>
</comment>
<dbReference type="PANTHER" id="PTHR35201:SF4">
    <property type="entry name" value="BETA-PINACENE SYNTHASE-RELATED"/>
    <property type="match status" value="1"/>
</dbReference>
<name>A0A9N8DTE1_9STRA</name>
<evidence type="ECO:0000256" key="3">
    <source>
        <dbReference type="SAM" id="MobiDB-lite"/>
    </source>
</evidence>
<evidence type="ECO:0000313" key="5">
    <source>
        <dbReference type="Proteomes" id="UP001153069"/>
    </source>
</evidence>
<dbReference type="Pfam" id="PF19086">
    <property type="entry name" value="Terpene_syn_C_2"/>
    <property type="match status" value="1"/>
</dbReference>